<sequence length="533" mass="57210">MKHFYNSNTAAGNPQPIAKAMGTAISGKLLTFLLLGFFLLVSGESMGQAAVITNITPKCGIKGQALNLTIVGTGFKINQGGGNDHDAHVVINGNTSSLIVPTSKTSTELQVNIPASRVIGDFLDIQVRQRESSGNVYPLSNVVRVHLYDILPTLSPIGNITASRDISCGVQQVTYSVPAVTNATSYNWVIPSGASVIGATNTNSIILEYTDADLVGTVSVSASNNCFTSGSTSLSIVHKKSTILSGGRIDIRTTNPDNRVDAFKPATFIAWSEITEANDVASYAWFITTDGVNWAGVPNSNSKEITIASVPENLKGIQVFLYAKQEGNLSTCYNNLPANRIVEINNIGIVPLPVELVSFNVKRDVKGAKLVWATASELDNKGFEVQVSTDSRTFVAIGFVESKVGTTSLRQDYSFLDTKAVSGTRYYRLKQVDLDGTTSLSPVRAIVLDSDNSIAAAYPNPFSDVVTVRLPGTESRQVKATLTDAMGKVMLETVEETAGNSISVSTHNISTSGMYMLHVYDNDTKYTFKLMKR</sequence>
<feature type="domain" description="IPT/TIG" evidence="1">
    <location>
        <begin position="51"/>
        <end position="132"/>
    </location>
</feature>
<accession>A0ABQ1W2X5</accession>
<dbReference type="InterPro" id="IPR026444">
    <property type="entry name" value="Secre_tail"/>
</dbReference>
<dbReference type="Pfam" id="PF01833">
    <property type="entry name" value="TIG"/>
    <property type="match status" value="1"/>
</dbReference>
<reference evidence="5" key="1">
    <citation type="journal article" date="2019" name="Int. J. Syst. Evol. Microbiol.">
        <title>The Global Catalogue of Microorganisms (GCM) 10K type strain sequencing project: providing services to taxonomists for standard genome sequencing and annotation.</title>
        <authorList>
            <consortium name="The Broad Institute Genomics Platform"/>
            <consortium name="The Broad Institute Genome Sequencing Center for Infectious Disease"/>
            <person name="Wu L."/>
            <person name="Ma J."/>
        </authorList>
    </citation>
    <scope>NUCLEOTIDE SEQUENCE [LARGE SCALE GENOMIC DNA]</scope>
    <source>
        <strain evidence="5">CGMCC 1.12749</strain>
    </source>
</reference>
<dbReference type="NCBIfam" id="TIGR04183">
    <property type="entry name" value="Por_Secre_tail"/>
    <property type="match status" value="1"/>
</dbReference>
<dbReference type="Proteomes" id="UP000634043">
    <property type="component" value="Unassembled WGS sequence"/>
</dbReference>
<evidence type="ECO:0000259" key="3">
    <source>
        <dbReference type="Pfam" id="PF19408"/>
    </source>
</evidence>
<feature type="domain" description="PKD-like" evidence="3">
    <location>
        <begin position="157"/>
        <end position="236"/>
    </location>
</feature>
<dbReference type="InterPro" id="IPR045829">
    <property type="entry name" value="PKD_6"/>
</dbReference>
<evidence type="ECO:0000259" key="1">
    <source>
        <dbReference type="Pfam" id="PF01833"/>
    </source>
</evidence>
<dbReference type="RefSeq" id="WP_188500818.1">
    <property type="nucleotide sequence ID" value="NZ_BMFP01000002.1"/>
</dbReference>
<dbReference type="EMBL" id="BMFP01000002">
    <property type="protein sequence ID" value="GGG10772.1"/>
    <property type="molecule type" value="Genomic_DNA"/>
</dbReference>
<feature type="domain" description="Secretion system C-terminal sorting" evidence="2">
    <location>
        <begin position="458"/>
        <end position="530"/>
    </location>
</feature>
<evidence type="ECO:0000313" key="4">
    <source>
        <dbReference type="EMBL" id="GGG10772.1"/>
    </source>
</evidence>
<evidence type="ECO:0000313" key="5">
    <source>
        <dbReference type="Proteomes" id="UP000634043"/>
    </source>
</evidence>
<gene>
    <name evidence="4" type="ORF">GCM10011323_14120</name>
</gene>
<dbReference type="InterPro" id="IPR002909">
    <property type="entry name" value="IPT_dom"/>
</dbReference>
<dbReference type="Pfam" id="PF19408">
    <property type="entry name" value="PKD_6"/>
    <property type="match status" value="1"/>
</dbReference>
<keyword evidence="5" id="KW-1185">Reference proteome</keyword>
<dbReference type="Pfam" id="PF18962">
    <property type="entry name" value="Por_Secre_tail"/>
    <property type="match status" value="1"/>
</dbReference>
<comment type="caution">
    <text evidence="4">The sequence shown here is derived from an EMBL/GenBank/DDBJ whole genome shotgun (WGS) entry which is preliminary data.</text>
</comment>
<organism evidence="4 5">
    <name type="scientific">Pontibacter amylolyticus</name>
    <dbReference type="NCBI Taxonomy" id="1424080"/>
    <lineage>
        <taxon>Bacteria</taxon>
        <taxon>Pseudomonadati</taxon>
        <taxon>Bacteroidota</taxon>
        <taxon>Cytophagia</taxon>
        <taxon>Cytophagales</taxon>
        <taxon>Hymenobacteraceae</taxon>
        <taxon>Pontibacter</taxon>
    </lineage>
</organism>
<proteinExistence type="predicted"/>
<evidence type="ECO:0000259" key="2">
    <source>
        <dbReference type="Pfam" id="PF18962"/>
    </source>
</evidence>
<name>A0ABQ1W2X5_9BACT</name>
<evidence type="ECO:0008006" key="6">
    <source>
        <dbReference type="Google" id="ProtNLM"/>
    </source>
</evidence>
<protein>
    <recommendedName>
        <fullName evidence="6">T9SS type A sorting domain-containing protein</fullName>
    </recommendedName>
</protein>